<reference evidence="4" key="1">
    <citation type="submission" date="2020-11" db="EMBL/GenBank/DDBJ databases">
        <authorList>
            <consortium name="DOE Joint Genome Institute"/>
            <person name="Ahrendt S."/>
            <person name="Riley R."/>
            <person name="Andreopoulos W."/>
            <person name="Labutti K."/>
            <person name="Pangilinan J."/>
            <person name="Ruiz-Duenas F.J."/>
            <person name="Barrasa J.M."/>
            <person name="Sanchez-Garcia M."/>
            <person name="Camarero S."/>
            <person name="Miyauchi S."/>
            <person name="Serrano A."/>
            <person name="Linde D."/>
            <person name="Babiker R."/>
            <person name="Drula E."/>
            <person name="Ayuso-Fernandez I."/>
            <person name="Pacheco R."/>
            <person name="Padilla G."/>
            <person name="Ferreira P."/>
            <person name="Barriuso J."/>
            <person name="Kellner H."/>
            <person name="Castanera R."/>
            <person name="Alfaro M."/>
            <person name="Ramirez L."/>
            <person name="Pisabarro A.G."/>
            <person name="Kuo A."/>
            <person name="Tritt A."/>
            <person name="Lipzen A."/>
            <person name="He G."/>
            <person name="Yan M."/>
            <person name="Ng V."/>
            <person name="Cullen D."/>
            <person name="Martin F."/>
            <person name="Rosso M.-N."/>
            <person name="Henrissat B."/>
            <person name="Hibbett D."/>
            <person name="Martinez A.T."/>
            <person name="Grigoriev I.V."/>
        </authorList>
    </citation>
    <scope>NUCLEOTIDE SEQUENCE</scope>
    <source>
        <strain evidence="4">CIRM-BRFM 674</strain>
    </source>
</reference>
<evidence type="ECO:0000313" key="5">
    <source>
        <dbReference type="Proteomes" id="UP000807469"/>
    </source>
</evidence>
<gene>
    <name evidence="4" type="ORF">BDN70DRAFT_936878</name>
</gene>
<evidence type="ECO:0000256" key="1">
    <source>
        <dbReference type="PROSITE-ProRule" id="PRU00042"/>
    </source>
</evidence>
<comment type="caution">
    <text evidence="4">The sequence shown here is derived from an EMBL/GenBank/DDBJ whole genome shotgun (WGS) entry which is preliminary data.</text>
</comment>
<keyword evidence="1" id="KW-0863">Zinc-finger</keyword>
<organism evidence="4 5">
    <name type="scientific">Pholiota conissans</name>
    <dbReference type="NCBI Taxonomy" id="109636"/>
    <lineage>
        <taxon>Eukaryota</taxon>
        <taxon>Fungi</taxon>
        <taxon>Dikarya</taxon>
        <taxon>Basidiomycota</taxon>
        <taxon>Agaricomycotina</taxon>
        <taxon>Agaricomycetes</taxon>
        <taxon>Agaricomycetidae</taxon>
        <taxon>Agaricales</taxon>
        <taxon>Agaricineae</taxon>
        <taxon>Strophariaceae</taxon>
        <taxon>Pholiota</taxon>
    </lineage>
</organism>
<keyword evidence="5" id="KW-1185">Reference proteome</keyword>
<dbReference type="Proteomes" id="UP000807469">
    <property type="component" value="Unassembled WGS sequence"/>
</dbReference>
<dbReference type="PROSITE" id="PS50157">
    <property type="entry name" value="ZINC_FINGER_C2H2_2"/>
    <property type="match status" value="1"/>
</dbReference>
<evidence type="ECO:0000313" key="4">
    <source>
        <dbReference type="EMBL" id="KAF9474143.1"/>
    </source>
</evidence>
<sequence>MFQNYDISSTSTYVSSFFSPTTRHPIIASDVANATSESKPPLQVPASFEWTFFRYPAPEAAKAKLQKCKIFRDFVHGTASIHIESLGPSHDDKAWKFVLRQKNTSKRGRRQQVLVCMNAALRPECSQTTPRSHDMDTHQHTEGHGFTRIPCEHCAKTFGRDDALKRHVRYVHQEGKENLGEDGTGKAASFPEKGKRKSDRSYYTY</sequence>
<dbReference type="OrthoDB" id="654211at2759"/>
<dbReference type="GO" id="GO:0008270">
    <property type="term" value="F:zinc ion binding"/>
    <property type="evidence" value="ECO:0007669"/>
    <property type="project" value="UniProtKB-KW"/>
</dbReference>
<accession>A0A9P6CW28</accession>
<dbReference type="PROSITE" id="PS00028">
    <property type="entry name" value="ZINC_FINGER_C2H2_1"/>
    <property type="match status" value="1"/>
</dbReference>
<keyword evidence="1" id="KW-0862">Zinc</keyword>
<evidence type="ECO:0000256" key="2">
    <source>
        <dbReference type="SAM" id="MobiDB-lite"/>
    </source>
</evidence>
<dbReference type="EMBL" id="MU155394">
    <property type="protein sequence ID" value="KAF9474143.1"/>
    <property type="molecule type" value="Genomic_DNA"/>
</dbReference>
<dbReference type="AlphaFoldDB" id="A0A9P6CW28"/>
<dbReference type="Gene3D" id="3.30.160.60">
    <property type="entry name" value="Classic Zinc Finger"/>
    <property type="match status" value="1"/>
</dbReference>
<feature type="region of interest" description="Disordered" evidence="2">
    <location>
        <begin position="175"/>
        <end position="205"/>
    </location>
</feature>
<dbReference type="InterPro" id="IPR036236">
    <property type="entry name" value="Znf_C2H2_sf"/>
</dbReference>
<feature type="domain" description="C2H2-type" evidence="3">
    <location>
        <begin position="149"/>
        <end position="177"/>
    </location>
</feature>
<name>A0A9P6CW28_9AGAR</name>
<keyword evidence="1" id="KW-0479">Metal-binding</keyword>
<dbReference type="SUPFAM" id="SSF57667">
    <property type="entry name" value="beta-beta-alpha zinc fingers"/>
    <property type="match status" value="1"/>
</dbReference>
<evidence type="ECO:0000259" key="3">
    <source>
        <dbReference type="PROSITE" id="PS50157"/>
    </source>
</evidence>
<protein>
    <recommendedName>
        <fullName evidence="3">C2H2-type domain-containing protein</fullName>
    </recommendedName>
</protein>
<proteinExistence type="predicted"/>
<dbReference type="InterPro" id="IPR013087">
    <property type="entry name" value="Znf_C2H2_type"/>
</dbReference>